<gene>
    <name evidence="1" type="ORF">LI90_3391</name>
    <name evidence="2" type="ORF">TH66_11485</name>
    <name evidence="3" type="ORF">TR74_13410</name>
</gene>
<dbReference type="Gene3D" id="3.40.50.1390">
    <property type="entry name" value="Resolvase, N-terminal catalytic domain"/>
    <property type="match status" value="1"/>
</dbReference>
<comment type="caution">
    <text evidence="2">The sequence shown here is derived from an EMBL/GenBank/DDBJ whole genome shotgun (WGS) entry which is preliminary data.</text>
</comment>
<name>A0A132N098_9ACTN</name>
<dbReference type="EMBL" id="JYIK01000938">
    <property type="protein sequence ID" value="KWX08794.1"/>
    <property type="molecule type" value="Genomic_DNA"/>
</dbReference>
<reference evidence="1" key="3">
    <citation type="submission" date="2015-04" db="EMBL/GenBank/DDBJ databases">
        <title>Physiological reanalysis, assessment of diazotrophy, and genome sequences of multiple isolates of Streptomyces thermoautotrophicus.</title>
        <authorList>
            <person name="MacKellar D.C."/>
            <person name="Lieber L."/>
            <person name="Norman J."/>
            <person name="Bolger A."/>
            <person name="Tobin C."/>
            <person name="Murray J.W."/>
            <person name="Woodward J."/>
            <person name="Friesen M."/>
            <person name="Prell J."/>
        </authorList>
    </citation>
    <scope>NUCLEOTIDE SEQUENCE [LARGE SCALE GENOMIC DNA]</scope>
    <source>
        <strain evidence="1">H1</strain>
    </source>
</reference>
<dbReference type="AlphaFoldDB" id="A0A132N098"/>
<evidence type="ECO:0000313" key="2">
    <source>
        <dbReference type="EMBL" id="KWX03504.1"/>
    </source>
</evidence>
<dbReference type="InterPro" id="IPR036162">
    <property type="entry name" value="Resolvase-like_N_sf"/>
</dbReference>
<dbReference type="Proteomes" id="UP000070659">
    <property type="component" value="Unassembled WGS sequence"/>
</dbReference>
<dbReference type="Proteomes" id="UP000070188">
    <property type="component" value="Unassembled WGS sequence"/>
</dbReference>
<evidence type="ECO:0008006" key="7">
    <source>
        <dbReference type="Google" id="ProtNLM"/>
    </source>
</evidence>
<reference evidence="2 6" key="2">
    <citation type="submission" date="2015-02" db="EMBL/GenBank/DDBJ databases">
        <title>Physiological reanalysis, assessment of diazotrophy, and genome sequences of multiple isolates of Streptomyces thermoautotrophicus.</title>
        <authorList>
            <person name="MacKellar D.C."/>
            <person name="Lieber L."/>
            <person name="Norman J."/>
            <person name="Bolger A."/>
            <person name="Tobin C."/>
            <person name="Murray J.W."/>
            <person name="Prell J."/>
        </authorList>
    </citation>
    <scope>NUCLEOTIDE SEQUENCE [LARGE SCALE GENOMIC DNA]</scope>
    <source>
        <strain evidence="2 6">UBT1</strain>
    </source>
</reference>
<proteinExistence type="predicted"/>
<sequence length="137" mass="14783">MYLPAFDSQLGSGRLVPRPRTVRVAGFLRSSTIGGADLDLAEQRLTEFVDSRGWQLTGVFRDHGIVTLADAGPALEQILSMLSHGQIKGMVTLASYTISWDLEVVRHIEQRIAQLGGFVTYLYGAAGQPAGVPRQGG</sequence>
<dbReference type="GO" id="GO:0000150">
    <property type="term" value="F:DNA strand exchange activity"/>
    <property type="evidence" value="ECO:0007669"/>
    <property type="project" value="InterPro"/>
</dbReference>
<organism evidence="2 6">
    <name type="scientific">Carbonactinospora thermoautotrophica</name>
    <dbReference type="NCBI Taxonomy" id="1469144"/>
    <lineage>
        <taxon>Bacteria</taxon>
        <taxon>Bacillati</taxon>
        <taxon>Actinomycetota</taxon>
        <taxon>Actinomycetes</taxon>
        <taxon>Kitasatosporales</taxon>
        <taxon>Carbonactinosporaceae</taxon>
        <taxon>Carbonactinospora</taxon>
    </lineage>
</organism>
<protein>
    <recommendedName>
        <fullName evidence="7">Resolvase/invertase-type recombinase catalytic domain-containing protein</fullName>
    </recommendedName>
</protein>
<evidence type="ECO:0000313" key="6">
    <source>
        <dbReference type="Proteomes" id="UP000070659"/>
    </source>
</evidence>
<keyword evidence="4" id="KW-1185">Reference proteome</keyword>
<evidence type="ECO:0000313" key="5">
    <source>
        <dbReference type="Proteomes" id="UP000070598"/>
    </source>
</evidence>
<dbReference type="RefSeq" id="WP_066889302.1">
    <property type="nucleotide sequence ID" value="NZ_JYIJ01000017.1"/>
</dbReference>
<dbReference type="EMBL" id="LAXD01000001">
    <property type="protein sequence ID" value="KWX02348.1"/>
    <property type="molecule type" value="Genomic_DNA"/>
</dbReference>
<accession>A0A132N098</accession>
<evidence type="ECO:0000313" key="1">
    <source>
        <dbReference type="EMBL" id="KWX02348.1"/>
    </source>
</evidence>
<reference evidence="4" key="4">
    <citation type="submission" date="2015-04" db="EMBL/GenBank/DDBJ databases">
        <title>Physiological reanalysis, assessment of diazotrophy, and genome sequences of multiple isolates of Streptomyces thermoautotrophicus.</title>
        <authorList>
            <person name="MacKellar D.C."/>
            <person name="Lieber L."/>
            <person name="Norman J."/>
            <person name="Bolger A."/>
            <person name="Tobin C."/>
            <person name="Murray J.W."/>
            <person name="Chang R."/>
            <person name="Ford T."/>
            <person name="Nguyen P.Q."/>
            <person name="Woodward J."/>
            <person name="Permingeat H."/>
            <person name="Joshi N.S."/>
            <person name="Silver P.A."/>
            <person name="Usadel B."/>
            <person name="Rutherford A.W."/>
            <person name="Friesen M."/>
            <person name="Prell J."/>
        </authorList>
    </citation>
    <scope>NUCLEOTIDE SEQUENCE [LARGE SCALE GENOMIC DNA]</scope>
    <source>
        <strain evidence="4">H1</strain>
    </source>
</reference>
<dbReference type="EMBL" id="JYIJ01000017">
    <property type="protein sequence ID" value="KWX03504.1"/>
    <property type="molecule type" value="Genomic_DNA"/>
</dbReference>
<evidence type="ECO:0000313" key="4">
    <source>
        <dbReference type="Proteomes" id="UP000070188"/>
    </source>
</evidence>
<dbReference type="Proteomes" id="UP000070598">
    <property type="component" value="Unassembled WGS sequence"/>
</dbReference>
<dbReference type="PATRIC" id="fig|1469144.10.peg.3642"/>
<evidence type="ECO:0000313" key="3">
    <source>
        <dbReference type="EMBL" id="KWX08794.1"/>
    </source>
</evidence>
<dbReference type="GO" id="GO:0003677">
    <property type="term" value="F:DNA binding"/>
    <property type="evidence" value="ECO:0007669"/>
    <property type="project" value="InterPro"/>
</dbReference>
<reference evidence="5" key="1">
    <citation type="submission" date="2015-02" db="EMBL/GenBank/DDBJ databases">
        <title>Physiological reanalysis, assessment of diazotrophy, and genome sequences of multiple isolates of Streptomyces thermoautotrophicus.</title>
        <authorList>
            <person name="MacKellar D.C."/>
            <person name="Lieber L."/>
            <person name="Norman J."/>
            <person name="Bolger A."/>
            <person name="Tobin C."/>
            <person name="Murray J.W."/>
            <person name="Friesen M."/>
            <person name="Prell J."/>
        </authorList>
    </citation>
    <scope>NUCLEOTIDE SEQUENCE [LARGE SCALE GENOMIC DNA]</scope>
    <source>
        <strain evidence="5">UBT1</strain>
    </source>
</reference>